<dbReference type="RefSeq" id="WP_058297097.1">
    <property type="nucleotide sequence ID" value="NZ_FMAU01000001.1"/>
</dbReference>
<dbReference type="InterPro" id="IPR026838">
    <property type="entry name" value="YheC/D"/>
</dbReference>
<dbReference type="Proteomes" id="UP000181997">
    <property type="component" value="Unassembled WGS sequence"/>
</dbReference>
<accession>A0A0V8HPL0</accession>
<dbReference type="Pfam" id="PF14398">
    <property type="entry name" value="ATPgrasp_YheCD"/>
    <property type="match status" value="1"/>
</dbReference>
<evidence type="ECO:0000313" key="2">
    <source>
        <dbReference type="Proteomes" id="UP000181997"/>
    </source>
</evidence>
<proteinExistence type="predicted"/>
<dbReference type="Gene3D" id="3.30.470.20">
    <property type="entry name" value="ATP-grasp fold, B domain"/>
    <property type="match status" value="1"/>
</dbReference>
<dbReference type="AlphaFoldDB" id="A0A0V8HPL0"/>
<dbReference type="EMBL" id="FMAU01000001">
    <property type="protein sequence ID" value="SCB73596.1"/>
    <property type="molecule type" value="Genomic_DNA"/>
</dbReference>
<organism evidence="1 2">
    <name type="scientific">[Bacillus] enclensis</name>
    <dbReference type="NCBI Taxonomy" id="1402860"/>
    <lineage>
        <taxon>Bacteria</taxon>
        <taxon>Bacillati</taxon>
        <taxon>Bacillota</taxon>
        <taxon>Bacilli</taxon>
        <taxon>Bacillales</taxon>
        <taxon>Bacillaceae</taxon>
        <taxon>Rossellomorea</taxon>
    </lineage>
</organism>
<sequence length="244" mass="27375">MGSPIGKYTKYKFMKEHSVIAPHLPATALLTEQSFSDYLDRFGIVIVKPCRGYKGIGVVQIRLLNGTNIEIQSGLTKTVFESKGEAFSSLKKNHLFKKRRYIIQERITLTTINGCPFDIRVLVQRKKSSYQWAVTGILVRVAAKGYFVTNYAKAVMTVEEALEKSGARGLDANKVVEKLNEVGLNSANILQEHYPAARRIGLDVGLTEDGHISILEANLGPDLAMFKFLKNKSVYEKIRMYRKG</sequence>
<protein>
    <submittedName>
        <fullName evidence="1">YheC/D like ATP-grasp</fullName>
    </submittedName>
</protein>
<evidence type="ECO:0000313" key="1">
    <source>
        <dbReference type="EMBL" id="SCB73596.1"/>
    </source>
</evidence>
<dbReference type="SUPFAM" id="SSF56059">
    <property type="entry name" value="Glutathione synthetase ATP-binding domain-like"/>
    <property type="match status" value="1"/>
</dbReference>
<gene>
    <name evidence="1" type="ORF">GA0061094_0160</name>
</gene>
<reference evidence="2" key="1">
    <citation type="submission" date="2016-08" db="EMBL/GenBank/DDBJ databases">
        <authorList>
            <person name="Varghese N."/>
            <person name="Submissions Spin"/>
        </authorList>
    </citation>
    <scope>NUCLEOTIDE SEQUENCE [LARGE SCALE GENOMIC DNA]</scope>
    <source>
        <strain evidence="2">SGD-1123</strain>
    </source>
</reference>
<keyword evidence="2" id="KW-1185">Reference proteome</keyword>
<name>A0A0V8HPL0_9BACI</name>